<dbReference type="EMBL" id="LT630450">
    <property type="protein sequence ID" value="SFV74359.1"/>
    <property type="molecule type" value="Genomic_DNA"/>
</dbReference>
<comment type="subunit">
    <text evidence="6">Part of the 50S ribosomal subunit. Contacts protein L29, and trigger factor when it is bound to the ribosome.</text>
</comment>
<dbReference type="NCBIfam" id="NF004359">
    <property type="entry name" value="PRK05738.1-3"/>
    <property type="match status" value="1"/>
</dbReference>
<name>A0A1K1LI26_9BACT</name>
<accession>A0A1K1LI26</accession>
<dbReference type="Gene3D" id="3.30.70.330">
    <property type="match status" value="1"/>
</dbReference>
<dbReference type="GO" id="GO:0019843">
    <property type="term" value="F:rRNA binding"/>
    <property type="evidence" value="ECO:0007669"/>
    <property type="project" value="UniProtKB-UniRule"/>
</dbReference>
<evidence type="ECO:0000256" key="4">
    <source>
        <dbReference type="ARBA" id="ARBA00022980"/>
    </source>
</evidence>
<sequence>MEFTQVLIKPLLTEKTTLLKDASRQVAFYVHPGANKLEIKQAVEKAFDVKVEAVNVVRKAPSNRERQGRVVGRKPGWKKAYVTLRQGDKIEFFEGV</sequence>
<keyword evidence="2 6" id="KW-0699">rRNA-binding</keyword>
<dbReference type="GO" id="GO:0005840">
    <property type="term" value="C:ribosome"/>
    <property type="evidence" value="ECO:0007669"/>
    <property type="project" value="UniProtKB-KW"/>
</dbReference>
<keyword evidence="4 6" id="KW-0689">Ribosomal protein</keyword>
<evidence type="ECO:0000256" key="6">
    <source>
        <dbReference type="HAMAP-Rule" id="MF_01369"/>
    </source>
</evidence>
<evidence type="ECO:0000313" key="8">
    <source>
        <dbReference type="Proteomes" id="UP000186323"/>
    </source>
</evidence>
<dbReference type="KEGG" id="dpg:DESPIGER_2544"/>
<dbReference type="GO" id="GO:0006412">
    <property type="term" value="P:translation"/>
    <property type="evidence" value="ECO:0007669"/>
    <property type="project" value="UniProtKB-UniRule"/>
</dbReference>
<comment type="similarity">
    <text evidence="1 6">Belongs to the universal ribosomal protein uL23 family.</text>
</comment>
<evidence type="ECO:0000313" key="7">
    <source>
        <dbReference type="EMBL" id="SFV74359.1"/>
    </source>
</evidence>
<dbReference type="GO" id="GO:1990904">
    <property type="term" value="C:ribonucleoprotein complex"/>
    <property type="evidence" value="ECO:0007669"/>
    <property type="project" value="UniProtKB-KW"/>
</dbReference>
<dbReference type="InterPro" id="IPR012677">
    <property type="entry name" value="Nucleotide-bd_a/b_plait_sf"/>
</dbReference>
<organism evidence="7 8">
    <name type="scientific">Desulfovibrio piger</name>
    <dbReference type="NCBI Taxonomy" id="901"/>
    <lineage>
        <taxon>Bacteria</taxon>
        <taxon>Pseudomonadati</taxon>
        <taxon>Thermodesulfobacteriota</taxon>
        <taxon>Desulfovibrionia</taxon>
        <taxon>Desulfovibrionales</taxon>
        <taxon>Desulfovibrionaceae</taxon>
        <taxon>Desulfovibrio</taxon>
    </lineage>
</organism>
<dbReference type="Proteomes" id="UP000186323">
    <property type="component" value="Chromosome I"/>
</dbReference>
<keyword evidence="5 6" id="KW-0687">Ribonucleoprotein</keyword>
<dbReference type="GO" id="GO:0003735">
    <property type="term" value="F:structural constituent of ribosome"/>
    <property type="evidence" value="ECO:0007669"/>
    <property type="project" value="InterPro"/>
</dbReference>
<gene>
    <name evidence="6" type="primary">rplW</name>
    <name evidence="7" type="ORF">DESPIGER_2544</name>
</gene>
<evidence type="ECO:0000256" key="1">
    <source>
        <dbReference type="ARBA" id="ARBA00006700"/>
    </source>
</evidence>
<dbReference type="HAMAP" id="MF_01369_B">
    <property type="entry name" value="Ribosomal_uL23_B"/>
    <property type="match status" value="1"/>
</dbReference>
<evidence type="ECO:0000256" key="5">
    <source>
        <dbReference type="ARBA" id="ARBA00023274"/>
    </source>
</evidence>
<dbReference type="RefSeq" id="WP_072337302.1">
    <property type="nucleotide sequence ID" value="NZ_CALJDE010000004.1"/>
</dbReference>
<proteinExistence type="inferred from homology"/>
<dbReference type="SUPFAM" id="SSF54189">
    <property type="entry name" value="Ribosomal proteins S24e, L23 and L15e"/>
    <property type="match status" value="1"/>
</dbReference>
<dbReference type="NCBIfam" id="NF004363">
    <property type="entry name" value="PRK05738.2-4"/>
    <property type="match status" value="1"/>
</dbReference>
<keyword evidence="8" id="KW-1185">Reference proteome</keyword>
<protein>
    <recommendedName>
        <fullName evidence="6">Large ribosomal subunit protein uL23</fullName>
    </recommendedName>
</protein>
<comment type="function">
    <text evidence="6">One of the early assembly proteins it binds 23S rRNA. One of the proteins that surrounds the polypeptide exit tunnel on the outside of the ribosome. Forms the main docking site for trigger factor binding to the ribosome.</text>
</comment>
<evidence type="ECO:0000256" key="3">
    <source>
        <dbReference type="ARBA" id="ARBA00022884"/>
    </source>
</evidence>
<dbReference type="InterPro" id="IPR013025">
    <property type="entry name" value="Ribosomal_uL23-like"/>
</dbReference>
<reference evidence="8" key="1">
    <citation type="submission" date="2016-10" db="EMBL/GenBank/DDBJ databases">
        <authorList>
            <person name="Wegmann U."/>
        </authorList>
    </citation>
    <scope>NUCLEOTIDE SEQUENCE [LARGE SCALE GENOMIC DNA]</scope>
</reference>
<dbReference type="FunFam" id="3.30.70.330:FF:000001">
    <property type="entry name" value="50S ribosomal protein L23"/>
    <property type="match status" value="1"/>
</dbReference>
<dbReference type="PANTHER" id="PTHR11620">
    <property type="entry name" value="60S RIBOSOMAL PROTEIN L23A"/>
    <property type="match status" value="1"/>
</dbReference>
<dbReference type="InterPro" id="IPR012678">
    <property type="entry name" value="Ribosomal_uL23/eL15/eS24_sf"/>
</dbReference>
<dbReference type="Pfam" id="PF00276">
    <property type="entry name" value="Ribosomal_L23"/>
    <property type="match status" value="1"/>
</dbReference>
<evidence type="ECO:0000256" key="2">
    <source>
        <dbReference type="ARBA" id="ARBA00022730"/>
    </source>
</evidence>
<dbReference type="AlphaFoldDB" id="A0A1K1LI26"/>
<keyword evidence="3 6" id="KW-0694">RNA-binding</keyword>
<dbReference type="OrthoDB" id="9793353at2"/>